<name>A0A5B7DBC6_PORTR</name>
<organism evidence="1 2">
    <name type="scientific">Portunus trituberculatus</name>
    <name type="common">Swimming crab</name>
    <name type="synonym">Neptunus trituberculatus</name>
    <dbReference type="NCBI Taxonomy" id="210409"/>
    <lineage>
        <taxon>Eukaryota</taxon>
        <taxon>Metazoa</taxon>
        <taxon>Ecdysozoa</taxon>
        <taxon>Arthropoda</taxon>
        <taxon>Crustacea</taxon>
        <taxon>Multicrustacea</taxon>
        <taxon>Malacostraca</taxon>
        <taxon>Eumalacostraca</taxon>
        <taxon>Eucarida</taxon>
        <taxon>Decapoda</taxon>
        <taxon>Pleocyemata</taxon>
        <taxon>Brachyura</taxon>
        <taxon>Eubrachyura</taxon>
        <taxon>Portunoidea</taxon>
        <taxon>Portunidae</taxon>
        <taxon>Portuninae</taxon>
        <taxon>Portunus</taxon>
    </lineage>
</organism>
<reference evidence="1 2" key="1">
    <citation type="submission" date="2019-05" db="EMBL/GenBank/DDBJ databases">
        <title>Another draft genome of Portunus trituberculatus and its Hox gene families provides insights of decapod evolution.</title>
        <authorList>
            <person name="Jeong J.-H."/>
            <person name="Song I."/>
            <person name="Kim S."/>
            <person name="Choi T."/>
            <person name="Kim D."/>
            <person name="Ryu S."/>
            <person name="Kim W."/>
        </authorList>
    </citation>
    <scope>NUCLEOTIDE SEQUENCE [LARGE SCALE GENOMIC DNA]</scope>
    <source>
        <tissue evidence="1">Muscle</tissue>
    </source>
</reference>
<accession>A0A5B7DBC6</accession>
<dbReference type="Proteomes" id="UP000324222">
    <property type="component" value="Unassembled WGS sequence"/>
</dbReference>
<protein>
    <submittedName>
        <fullName evidence="1">Uncharacterized protein</fullName>
    </submittedName>
</protein>
<keyword evidence="2" id="KW-1185">Reference proteome</keyword>
<proteinExistence type="predicted"/>
<evidence type="ECO:0000313" key="1">
    <source>
        <dbReference type="EMBL" id="MPC18611.1"/>
    </source>
</evidence>
<dbReference type="AlphaFoldDB" id="A0A5B7DBC6"/>
<dbReference type="EMBL" id="VSRR010000696">
    <property type="protein sequence ID" value="MPC18611.1"/>
    <property type="molecule type" value="Genomic_DNA"/>
</dbReference>
<gene>
    <name evidence="1" type="ORF">E2C01_011499</name>
</gene>
<sequence length="66" mass="7486">MIKDACVKLTQRNKVCVSPVWTVTSRSDTRVSLSKAAQHDVLLGLLSDPRHYPWVQRTLLELAEHS</sequence>
<comment type="caution">
    <text evidence="1">The sequence shown here is derived from an EMBL/GenBank/DDBJ whole genome shotgun (WGS) entry which is preliminary data.</text>
</comment>
<evidence type="ECO:0000313" key="2">
    <source>
        <dbReference type="Proteomes" id="UP000324222"/>
    </source>
</evidence>